<keyword evidence="2" id="KW-1185">Reference proteome</keyword>
<evidence type="ECO:0000313" key="1">
    <source>
        <dbReference type="EMBL" id="KAI0031572.1"/>
    </source>
</evidence>
<name>A0ACB8QIT8_9AGAM</name>
<protein>
    <submittedName>
        <fullName evidence="1">Uncharacterized protein</fullName>
    </submittedName>
</protein>
<sequence length="230" mass="25546">MDSHDAPTYNRSPSTGTPSSTLPQEPDAELPKASSPTTESTILPSYSSQRVAVRFPFHVTIVIAVIFLIVAAVFAPHPYSLWHSKREYSQPGDPISGSCHITTVKGDMYKETVLLAQHTVHFMLDEDLVDKEAGKSFLYDLDDILRSLHDCESLNWQELEGTMGALPALIADLMEMGLKKQGTQIERRIKRMQELSNLLFTHVQGQRKELDEASKKVSSTALTKLPHASA</sequence>
<comment type="caution">
    <text evidence="1">The sequence shown here is derived from an EMBL/GenBank/DDBJ whole genome shotgun (WGS) entry which is preliminary data.</text>
</comment>
<reference evidence="1" key="1">
    <citation type="submission" date="2021-02" db="EMBL/GenBank/DDBJ databases">
        <authorList>
            <consortium name="DOE Joint Genome Institute"/>
            <person name="Ahrendt S."/>
            <person name="Looney B.P."/>
            <person name="Miyauchi S."/>
            <person name="Morin E."/>
            <person name="Drula E."/>
            <person name="Courty P.E."/>
            <person name="Chicoki N."/>
            <person name="Fauchery L."/>
            <person name="Kohler A."/>
            <person name="Kuo A."/>
            <person name="Labutti K."/>
            <person name="Pangilinan J."/>
            <person name="Lipzen A."/>
            <person name="Riley R."/>
            <person name="Andreopoulos W."/>
            <person name="He G."/>
            <person name="Johnson J."/>
            <person name="Barry K.W."/>
            <person name="Grigoriev I.V."/>
            <person name="Nagy L."/>
            <person name="Hibbett D."/>
            <person name="Henrissat B."/>
            <person name="Matheny P.B."/>
            <person name="Labbe J."/>
            <person name="Martin F."/>
        </authorList>
    </citation>
    <scope>NUCLEOTIDE SEQUENCE</scope>
    <source>
        <strain evidence="1">EC-137</strain>
    </source>
</reference>
<gene>
    <name evidence="1" type="ORF">K488DRAFT_86694</name>
</gene>
<organism evidence="1 2">
    <name type="scientific">Vararia minispora EC-137</name>
    <dbReference type="NCBI Taxonomy" id="1314806"/>
    <lineage>
        <taxon>Eukaryota</taxon>
        <taxon>Fungi</taxon>
        <taxon>Dikarya</taxon>
        <taxon>Basidiomycota</taxon>
        <taxon>Agaricomycotina</taxon>
        <taxon>Agaricomycetes</taxon>
        <taxon>Russulales</taxon>
        <taxon>Lachnocladiaceae</taxon>
        <taxon>Vararia</taxon>
    </lineage>
</organism>
<dbReference type="EMBL" id="MU273575">
    <property type="protein sequence ID" value="KAI0031572.1"/>
    <property type="molecule type" value="Genomic_DNA"/>
</dbReference>
<reference evidence="1" key="2">
    <citation type="journal article" date="2022" name="New Phytol.">
        <title>Evolutionary transition to the ectomycorrhizal habit in the genomes of a hyperdiverse lineage of mushroom-forming fungi.</title>
        <authorList>
            <person name="Looney B."/>
            <person name="Miyauchi S."/>
            <person name="Morin E."/>
            <person name="Drula E."/>
            <person name="Courty P.E."/>
            <person name="Kohler A."/>
            <person name="Kuo A."/>
            <person name="LaButti K."/>
            <person name="Pangilinan J."/>
            <person name="Lipzen A."/>
            <person name="Riley R."/>
            <person name="Andreopoulos W."/>
            <person name="He G."/>
            <person name="Johnson J."/>
            <person name="Nolan M."/>
            <person name="Tritt A."/>
            <person name="Barry K.W."/>
            <person name="Grigoriev I.V."/>
            <person name="Nagy L.G."/>
            <person name="Hibbett D."/>
            <person name="Henrissat B."/>
            <person name="Matheny P.B."/>
            <person name="Labbe J."/>
            <person name="Martin F.M."/>
        </authorList>
    </citation>
    <scope>NUCLEOTIDE SEQUENCE</scope>
    <source>
        <strain evidence="1">EC-137</strain>
    </source>
</reference>
<proteinExistence type="predicted"/>
<evidence type="ECO:0000313" key="2">
    <source>
        <dbReference type="Proteomes" id="UP000814128"/>
    </source>
</evidence>
<accession>A0ACB8QIT8</accession>
<dbReference type="Proteomes" id="UP000814128">
    <property type="component" value="Unassembled WGS sequence"/>
</dbReference>